<organism evidence="3 4">
    <name type="scientific">Puccinia triticina</name>
    <dbReference type="NCBI Taxonomy" id="208348"/>
    <lineage>
        <taxon>Eukaryota</taxon>
        <taxon>Fungi</taxon>
        <taxon>Dikarya</taxon>
        <taxon>Basidiomycota</taxon>
        <taxon>Pucciniomycotina</taxon>
        <taxon>Pucciniomycetes</taxon>
        <taxon>Pucciniales</taxon>
        <taxon>Pucciniaceae</taxon>
        <taxon>Puccinia</taxon>
    </lineage>
</organism>
<feature type="region of interest" description="Disordered" evidence="1">
    <location>
        <begin position="29"/>
        <end position="69"/>
    </location>
</feature>
<evidence type="ECO:0000313" key="3">
    <source>
        <dbReference type="EMBL" id="WAQ85010.1"/>
    </source>
</evidence>
<sequence length="372" mass="40702">MQTFIKKFNDRSRKPPSVKNQEFLIFSPLPRFPIPPSPISPQTEPVNTIMSDGQERRAESTPSPLEGDQFTNEAHTLSSIGQELFGFESPVSVSSDEVMTHSWYGDVSPSYSHGNNSDINKEEDEEKESVADDADPVVFNFGDARDQAALNKMENVVLGWLQRITFLQQSGLRESTGGRPGFDLGLPSVLFPTRRGQDCVGSTLKESKDIAKMFSIMSLSQGAILDQKILTYRDVLQSDAGLFESRAEVTRVVNDLAAKLELTCEELHVVGSVERFFPESGRLNIQQMKGVLSAYKIPFNDDDGSATLVPLYEALKKSKTGVTPAGENPKNGDSFLGKPGNSAVNSQPDGIQGRSISSQEASDLTTDKASEE</sequence>
<dbReference type="RefSeq" id="XP_053020565.1">
    <property type="nucleotide sequence ID" value="XM_053169360.1"/>
</dbReference>
<proteinExistence type="predicted"/>
<feature type="compositionally biased region" description="Pro residues" evidence="1">
    <location>
        <begin position="30"/>
        <end position="39"/>
    </location>
</feature>
<dbReference type="EMBL" id="CP110425">
    <property type="protein sequence ID" value="WAQ85010.1"/>
    <property type="molecule type" value="Genomic_DNA"/>
</dbReference>
<dbReference type="GeneID" id="77810255"/>
<evidence type="ECO:0000259" key="2">
    <source>
        <dbReference type="Pfam" id="PF04406"/>
    </source>
</evidence>
<protein>
    <recommendedName>
        <fullName evidence="2">Spo11/DNA topoisomerase VI subunit A N-terminal domain-containing protein</fullName>
    </recommendedName>
</protein>
<accession>A0ABY7CMH4</accession>
<feature type="region of interest" description="Disordered" evidence="1">
    <location>
        <begin position="319"/>
        <end position="372"/>
    </location>
</feature>
<dbReference type="InterPro" id="IPR036078">
    <property type="entry name" value="Spo11/TopoVI_A_sf"/>
</dbReference>
<feature type="domain" description="Spo11/DNA topoisomerase VI subunit A N-terminal" evidence="2">
    <location>
        <begin position="209"/>
        <end position="269"/>
    </location>
</feature>
<evidence type="ECO:0000313" key="4">
    <source>
        <dbReference type="Proteomes" id="UP001164743"/>
    </source>
</evidence>
<dbReference type="InterPro" id="IPR013049">
    <property type="entry name" value="Spo11/TopoVI_A_N"/>
</dbReference>
<gene>
    <name evidence="3" type="ORF">PtA15_5A583</name>
</gene>
<feature type="compositionally biased region" description="Polar residues" evidence="1">
    <location>
        <begin position="42"/>
        <end position="51"/>
    </location>
</feature>
<evidence type="ECO:0000256" key="1">
    <source>
        <dbReference type="SAM" id="MobiDB-lite"/>
    </source>
</evidence>
<feature type="compositionally biased region" description="Polar residues" evidence="1">
    <location>
        <begin position="342"/>
        <end position="364"/>
    </location>
</feature>
<reference evidence="3" key="1">
    <citation type="submission" date="2022-10" db="EMBL/GenBank/DDBJ databases">
        <title>Puccinia triticina Genome sequencing and assembly.</title>
        <authorList>
            <person name="Li C."/>
        </authorList>
    </citation>
    <scope>NUCLEOTIDE SEQUENCE</scope>
    <source>
        <strain evidence="3">Pt15</strain>
    </source>
</reference>
<dbReference type="SUPFAM" id="SSF56726">
    <property type="entry name" value="DNA topoisomerase IV, alpha subunit"/>
    <property type="match status" value="1"/>
</dbReference>
<dbReference type="Pfam" id="PF04406">
    <property type="entry name" value="TP6A_N"/>
    <property type="match status" value="1"/>
</dbReference>
<feature type="compositionally biased region" description="Acidic residues" evidence="1">
    <location>
        <begin position="121"/>
        <end position="131"/>
    </location>
</feature>
<dbReference type="Proteomes" id="UP001164743">
    <property type="component" value="Chromosome 5A"/>
</dbReference>
<feature type="compositionally biased region" description="Polar residues" evidence="1">
    <location>
        <begin position="109"/>
        <end position="118"/>
    </location>
</feature>
<name>A0ABY7CMH4_9BASI</name>
<feature type="region of interest" description="Disordered" evidence="1">
    <location>
        <begin position="104"/>
        <end position="131"/>
    </location>
</feature>
<keyword evidence="4" id="KW-1185">Reference proteome</keyword>